<name>A0AAN8XJV1_HALRR</name>
<evidence type="ECO:0000259" key="4">
    <source>
        <dbReference type="Pfam" id="PF24874"/>
    </source>
</evidence>
<dbReference type="Pfam" id="PF24874">
    <property type="entry name" value="Piezo_THU9_anchor"/>
    <property type="match status" value="1"/>
</dbReference>
<feature type="region of interest" description="Disordered" evidence="1">
    <location>
        <begin position="194"/>
        <end position="236"/>
    </location>
</feature>
<evidence type="ECO:0000256" key="2">
    <source>
        <dbReference type="SAM" id="Phobius"/>
    </source>
</evidence>
<dbReference type="Proteomes" id="UP001381693">
    <property type="component" value="Unassembled WGS sequence"/>
</dbReference>
<dbReference type="InterPro" id="IPR056770">
    <property type="entry name" value="Piezo_THU9_anchor"/>
</dbReference>
<dbReference type="Pfam" id="PF12166">
    <property type="entry name" value="Piezo_cap"/>
    <property type="match status" value="1"/>
</dbReference>
<feature type="domain" description="Piezo non-specific cation channel cap" evidence="3">
    <location>
        <begin position="646"/>
        <end position="945"/>
    </location>
</feature>
<evidence type="ECO:0000256" key="1">
    <source>
        <dbReference type="SAM" id="MobiDB-lite"/>
    </source>
</evidence>
<dbReference type="GO" id="GO:0016020">
    <property type="term" value="C:membrane"/>
    <property type="evidence" value="ECO:0007669"/>
    <property type="project" value="InterPro"/>
</dbReference>
<dbReference type="InterPro" id="IPR027272">
    <property type="entry name" value="Piezo"/>
</dbReference>
<evidence type="ECO:0000313" key="5">
    <source>
        <dbReference type="EMBL" id="KAK7084131.1"/>
    </source>
</evidence>
<feature type="transmembrane region" description="Helical" evidence="2">
    <location>
        <begin position="587"/>
        <end position="610"/>
    </location>
</feature>
<organism evidence="5 6">
    <name type="scientific">Halocaridina rubra</name>
    <name type="common">Hawaiian red shrimp</name>
    <dbReference type="NCBI Taxonomy" id="373956"/>
    <lineage>
        <taxon>Eukaryota</taxon>
        <taxon>Metazoa</taxon>
        <taxon>Ecdysozoa</taxon>
        <taxon>Arthropoda</taxon>
        <taxon>Crustacea</taxon>
        <taxon>Multicrustacea</taxon>
        <taxon>Malacostraca</taxon>
        <taxon>Eumalacostraca</taxon>
        <taxon>Eucarida</taxon>
        <taxon>Decapoda</taxon>
        <taxon>Pleocyemata</taxon>
        <taxon>Caridea</taxon>
        <taxon>Atyoidea</taxon>
        <taxon>Atyidae</taxon>
        <taxon>Halocaridina</taxon>
    </lineage>
</organism>
<dbReference type="PANTHER" id="PTHR47049:SF2">
    <property type="entry name" value="PIEZO-TYPE MECHANOSENSITIVE ION CHANNEL HOMOLOG"/>
    <property type="match status" value="1"/>
</dbReference>
<accession>A0AAN8XJV1</accession>
<feature type="region of interest" description="Disordered" evidence="1">
    <location>
        <begin position="266"/>
        <end position="285"/>
    </location>
</feature>
<feature type="compositionally biased region" description="Basic and acidic residues" evidence="1">
    <location>
        <begin position="100"/>
        <end position="124"/>
    </location>
</feature>
<comment type="caution">
    <text evidence="5">The sequence shown here is derived from an EMBL/GenBank/DDBJ whole genome shotgun (WGS) entry which is preliminary data.</text>
</comment>
<evidence type="ECO:0008006" key="7">
    <source>
        <dbReference type="Google" id="ProtNLM"/>
    </source>
</evidence>
<evidence type="ECO:0000313" key="6">
    <source>
        <dbReference type="Proteomes" id="UP001381693"/>
    </source>
</evidence>
<feature type="transmembrane region" description="Helical" evidence="2">
    <location>
        <begin position="374"/>
        <end position="396"/>
    </location>
</feature>
<feature type="compositionally biased region" description="Basic and acidic residues" evidence="1">
    <location>
        <begin position="71"/>
        <end position="83"/>
    </location>
</feature>
<gene>
    <name evidence="5" type="ORF">SK128_022457</name>
</gene>
<dbReference type="PANTHER" id="PTHR47049">
    <property type="entry name" value="PIEZO-TYPE MECHANOSENSITIVE ION CHANNEL HOMOLOG"/>
    <property type="match status" value="1"/>
</dbReference>
<keyword evidence="6" id="KW-1185">Reference proteome</keyword>
<dbReference type="AlphaFoldDB" id="A0AAN8XJV1"/>
<protein>
    <recommendedName>
        <fullName evidence="7">Piezo non-specific cation channel R-Ras-binding domain-containing protein</fullName>
    </recommendedName>
</protein>
<keyword evidence="2" id="KW-1133">Transmembrane helix</keyword>
<dbReference type="InterPro" id="IPR031334">
    <property type="entry name" value="Piezo_cap_dom"/>
</dbReference>
<dbReference type="GO" id="GO:0008381">
    <property type="term" value="F:mechanosensitive monoatomic ion channel activity"/>
    <property type="evidence" value="ECO:0007669"/>
    <property type="project" value="InterPro"/>
</dbReference>
<feature type="transmembrane region" description="Helical" evidence="2">
    <location>
        <begin position="445"/>
        <end position="466"/>
    </location>
</feature>
<keyword evidence="2" id="KW-0472">Membrane</keyword>
<evidence type="ECO:0000259" key="3">
    <source>
        <dbReference type="Pfam" id="PF12166"/>
    </source>
</evidence>
<keyword evidence="2" id="KW-0812">Transmembrane</keyword>
<proteinExistence type="predicted"/>
<feature type="compositionally biased region" description="Low complexity" evidence="1">
    <location>
        <begin position="26"/>
        <end position="50"/>
    </location>
</feature>
<dbReference type="EMBL" id="JAXCGZ010002255">
    <property type="protein sequence ID" value="KAK7084131.1"/>
    <property type="molecule type" value="Genomic_DNA"/>
</dbReference>
<feature type="domain" description="Piezo THU9 and anchor" evidence="4">
    <location>
        <begin position="372"/>
        <end position="609"/>
    </location>
</feature>
<feature type="transmembrane region" description="Helical" evidence="2">
    <location>
        <begin position="416"/>
        <end position="436"/>
    </location>
</feature>
<feature type="region of interest" description="Disordered" evidence="1">
    <location>
        <begin position="17"/>
        <end position="133"/>
    </location>
</feature>
<reference evidence="5 6" key="1">
    <citation type="submission" date="2023-11" db="EMBL/GenBank/DDBJ databases">
        <title>Halocaridina rubra genome assembly.</title>
        <authorList>
            <person name="Smith C."/>
        </authorList>
    </citation>
    <scope>NUCLEOTIDE SEQUENCE [LARGE SCALE GENOMIC DNA]</scope>
    <source>
        <strain evidence="5">EP-1</strain>
        <tissue evidence="5">Whole</tissue>
    </source>
</reference>
<feature type="region of interest" description="Disordered" evidence="1">
    <location>
        <begin position="146"/>
        <end position="171"/>
    </location>
</feature>
<sequence>MYIKASQKFMLKSLGLWKESSEKSSTDSSDSSPSHTSSHSSFSHSHTSSSAQPLTGGKKQDDSTTTSGPTSKEDSSHVSHSGDADGSIASYTKDTSLLSKDTRDSSLSSKDTKDSSLSSKDIKDSSLASNVKDGSLISNVKDASLISNTKDTSNPSQAKDSSLPVTTKESSLTWQDDESSLLLHINDDSIISRASEPLPYSTPKHYRQLSEDGRSVTTHSGSDLSRPPRHRSGSEVAYRRTWSPYQSHSRQSSLVSQIPGGAAYARSSSLVSRPHHRRHLSEGSRVSFSQRPLSIASQCTHMSQSQASESIHVTCGACNLQALKDFQKPDLEEVKENIQQLPRLAKGGAHQMVNKVRSFLDTLLHQESQVSVDVYAYMFFCDFFNFFVLIFGFSAFGTQQGDGGVSAYLEENRVPVPFLVMLILQFGLIIVDRALFLRKFILGKLIFQVVLTFGIHIWMFFILPAVTEREFNAKRPPQIWYMVKCLNLLLSAYQIRCGYPTRILGNFLCKQYNYLNLFAFRMFMYVPFLFELRTLMDWIWTDTSMNLSDWMKMEDVFSHIFQLKCERRAEAEYPQGRGEGKRKIIKYGMGGCALFGVIALIWFPLVLFALSNTVGQPNPPADVSVQISIGAYQPIFSMSAQQQSLHRFTQKDWDSLNYHYRSDRQAQTFLSNYDFPDVVMAELNGNSTAIWGISPPAQRELIKDLLSNHTLRLKVSWSVKRPSNSPDVAAECKDEIEITLDAFKGNSKNPVRESLVRVLEGDLESNPVLIKNLFPKFLKVTNKGQATYVPQLEGNKRGFVDLQFTLQSDGFKALASTQEWWEVQEDCTDGYFNWLPRSGQCRFLTVYTFNDKTFPEGLSFISGGGIVGMYTTLVLVAGKMLRGYFAGSALKIMFDDLPNVDRILQLCLDIYLVRESSELELEEDLFAKLVFLFRSPETLIKWTRPEEEETPEGEDPDPQLE</sequence>